<gene>
    <name evidence="11" type="ORF">K457DRAFT_14581</name>
</gene>
<keyword evidence="2" id="KW-0444">Lipid biosynthesis</keyword>
<protein>
    <submittedName>
        <fullName evidence="11">Uncharacterized protein</fullName>
    </submittedName>
</protein>
<dbReference type="InterPro" id="IPR002076">
    <property type="entry name" value="ELO_fam"/>
</dbReference>
<keyword evidence="4" id="KW-0812">Transmembrane</keyword>
<name>A0A197K919_9FUNG</name>
<proteinExistence type="predicted"/>
<keyword evidence="7" id="KW-0443">Lipid metabolism</keyword>
<keyword evidence="3" id="KW-0808">Transferase</keyword>
<dbReference type="Pfam" id="PF01151">
    <property type="entry name" value="ELO"/>
    <property type="match status" value="1"/>
</dbReference>
<dbReference type="GO" id="GO:0006633">
    <property type="term" value="P:fatty acid biosynthetic process"/>
    <property type="evidence" value="ECO:0007669"/>
    <property type="project" value="UniProtKB-KW"/>
</dbReference>
<evidence type="ECO:0000256" key="8">
    <source>
        <dbReference type="ARBA" id="ARBA00023136"/>
    </source>
</evidence>
<feature type="compositionally biased region" description="Polar residues" evidence="10">
    <location>
        <begin position="17"/>
        <end position="27"/>
    </location>
</feature>
<dbReference type="Proteomes" id="UP000078512">
    <property type="component" value="Unassembled WGS sequence"/>
</dbReference>
<dbReference type="EMBL" id="KV442018">
    <property type="protein sequence ID" value="OAQ34182.1"/>
    <property type="molecule type" value="Genomic_DNA"/>
</dbReference>
<comment type="subcellular location">
    <subcellularLocation>
        <location evidence="1">Membrane</location>
        <topology evidence="1">Multi-pass membrane protein</topology>
    </subcellularLocation>
</comment>
<evidence type="ECO:0000313" key="12">
    <source>
        <dbReference type="Proteomes" id="UP000078512"/>
    </source>
</evidence>
<evidence type="ECO:0000256" key="6">
    <source>
        <dbReference type="ARBA" id="ARBA00022989"/>
    </source>
</evidence>
<sequence length="83" mass="9531">MAAQHLLEKVNFSINQPFDTNLTTTSPGPMHASPAENPSTRSSSRKMPNTLNLTVHVQMYYYMRSTAGVWIWWKQYLTTLEIV</sequence>
<evidence type="ECO:0000256" key="4">
    <source>
        <dbReference type="ARBA" id="ARBA00022692"/>
    </source>
</evidence>
<dbReference type="OrthoDB" id="434092at2759"/>
<feature type="compositionally biased region" description="Polar residues" evidence="10">
    <location>
        <begin position="36"/>
        <end position="48"/>
    </location>
</feature>
<accession>A0A197K919</accession>
<feature type="region of interest" description="Disordered" evidence="10">
    <location>
        <begin position="17"/>
        <end position="48"/>
    </location>
</feature>
<evidence type="ECO:0000256" key="10">
    <source>
        <dbReference type="SAM" id="MobiDB-lite"/>
    </source>
</evidence>
<evidence type="ECO:0000256" key="5">
    <source>
        <dbReference type="ARBA" id="ARBA00022832"/>
    </source>
</evidence>
<evidence type="ECO:0000256" key="2">
    <source>
        <dbReference type="ARBA" id="ARBA00022516"/>
    </source>
</evidence>
<dbReference type="AlphaFoldDB" id="A0A197K919"/>
<keyword evidence="5" id="KW-0276">Fatty acid metabolism</keyword>
<keyword evidence="6" id="KW-1133">Transmembrane helix</keyword>
<evidence type="ECO:0000313" key="11">
    <source>
        <dbReference type="EMBL" id="OAQ34182.1"/>
    </source>
</evidence>
<dbReference type="GO" id="GO:0016020">
    <property type="term" value="C:membrane"/>
    <property type="evidence" value="ECO:0007669"/>
    <property type="project" value="UniProtKB-SubCell"/>
</dbReference>
<evidence type="ECO:0000256" key="9">
    <source>
        <dbReference type="ARBA" id="ARBA00023160"/>
    </source>
</evidence>
<reference evidence="11 12" key="1">
    <citation type="submission" date="2016-05" db="EMBL/GenBank/DDBJ databases">
        <title>Genome sequencing reveals origins of a unique bacterial endosymbiosis in the earliest lineages of terrestrial Fungi.</title>
        <authorList>
            <consortium name="DOE Joint Genome Institute"/>
            <person name="Uehling J."/>
            <person name="Gryganskyi A."/>
            <person name="Hameed K."/>
            <person name="Tschaplinski T."/>
            <person name="Misztal P."/>
            <person name="Wu S."/>
            <person name="Desiro A."/>
            <person name="Vande Pol N."/>
            <person name="Du Z.-Y."/>
            <person name="Zienkiewicz A."/>
            <person name="Zienkiewicz K."/>
            <person name="Morin E."/>
            <person name="Tisserant E."/>
            <person name="Splivallo R."/>
            <person name="Hainaut M."/>
            <person name="Henrissat B."/>
            <person name="Ohm R."/>
            <person name="Kuo A."/>
            <person name="Yan J."/>
            <person name="Lipzen A."/>
            <person name="Nolan M."/>
            <person name="Labutti K."/>
            <person name="Barry K."/>
            <person name="Goldstein A."/>
            <person name="Labbe J."/>
            <person name="Schadt C."/>
            <person name="Tuskan G."/>
            <person name="Grigoriev I."/>
            <person name="Martin F."/>
            <person name="Vilgalys R."/>
            <person name="Bonito G."/>
        </authorList>
    </citation>
    <scope>NUCLEOTIDE SEQUENCE [LARGE SCALE GENOMIC DNA]</scope>
    <source>
        <strain evidence="11 12">AG-77</strain>
    </source>
</reference>
<keyword evidence="8" id="KW-0472">Membrane</keyword>
<dbReference type="GO" id="GO:0009922">
    <property type="term" value="F:fatty acid elongase activity"/>
    <property type="evidence" value="ECO:0007669"/>
    <property type="project" value="InterPro"/>
</dbReference>
<evidence type="ECO:0000256" key="3">
    <source>
        <dbReference type="ARBA" id="ARBA00022679"/>
    </source>
</evidence>
<organism evidence="11 12">
    <name type="scientific">Linnemannia elongata AG-77</name>
    <dbReference type="NCBI Taxonomy" id="1314771"/>
    <lineage>
        <taxon>Eukaryota</taxon>
        <taxon>Fungi</taxon>
        <taxon>Fungi incertae sedis</taxon>
        <taxon>Mucoromycota</taxon>
        <taxon>Mortierellomycotina</taxon>
        <taxon>Mortierellomycetes</taxon>
        <taxon>Mortierellales</taxon>
        <taxon>Mortierellaceae</taxon>
        <taxon>Linnemannia</taxon>
    </lineage>
</organism>
<evidence type="ECO:0000256" key="1">
    <source>
        <dbReference type="ARBA" id="ARBA00004141"/>
    </source>
</evidence>
<evidence type="ECO:0000256" key="7">
    <source>
        <dbReference type="ARBA" id="ARBA00023098"/>
    </source>
</evidence>
<keyword evidence="12" id="KW-1185">Reference proteome</keyword>
<keyword evidence="9" id="KW-0275">Fatty acid biosynthesis</keyword>